<evidence type="ECO:0000313" key="11">
    <source>
        <dbReference type="Proteomes" id="UP000217343"/>
    </source>
</evidence>
<sequence>MRGRFTAVSELCRRHPVALGAALTFSLSLLLRWLYLQAAPDRTWPFSIFFYGDTRFFHAYAVDLARGHEGPAALPYHPPLFPWLLGLLYRVLGPPQGSAYPYKLALALLNAATVAFTGWWWRKVLGTGWSLLGAALFACSFGWLVLSTTYSNEVLYVLFLSATCALMLQHRAGPTWTGAVLLGAVMGLGSLTRAEHLYLWPFLLAWAWLYRGATPWRTLAPRWGAALLTTAVVLAPWAVHNARVLRELNARTPHLEPLPVLAPITVYGPINFAMANHAAATGGFTPDSVNQAGQEGFLDVANPSQRHLLLHGYAEGLAWMKAHPADAARLWGAKLDRWLDGFRLGLGASNLPSGLHGNRAPVDVFVPEAAWLKWPLTLLLLAGAALSLRPAWRPFALFTAVLLHRALITVAFFGYTRGLLAVFPALIPLLLLPFLVLASRAQASKWAARLPAIAAAALLLFWVEAGLLALTAPRRFMASGSTDHSSGKLIQDDWVRIWPG</sequence>
<evidence type="ECO:0000256" key="3">
    <source>
        <dbReference type="ARBA" id="ARBA00022676"/>
    </source>
</evidence>
<evidence type="ECO:0000256" key="6">
    <source>
        <dbReference type="ARBA" id="ARBA00022989"/>
    </source>
</evidence>
<dbReference type="PANTHER" id="PTHR33908:SF11">
    <property type="entry name" value="MEMBRANE PROTEIN"/>
    <property type="match status" value="1"/>
</dbReference>
<evidence type="ECO:0000256" key="4">
    <source>
        <dbReference type="ARBA" id="ARBA00022679"/>
    </source>
</evidence>
<evidence type="ECO:0000256" key="7">
    <source>
        <dbReference type="ARBA" id="ARBA00023136"/>
    </source>
</evidence>
<dbReference type="OrthoDB" id="5488792at2"/>
<gene>
    <name evidence="10" type="ORF">MYMAC_002831</name>
</gene>
<dbReference type="AlphaFoldDB" id="A0A250JU56"/>
<evidence type="ECO:0000256" key="1">
    <source>
        <dbReference type="ARBA" id="ARBA00004651"/>
    </source>
</evidence>
<feature type="transmembrane region" description="Helical" evidence="8">
    <location>
        <begin position="16"/>
        <end position="35"/>
    </location>
</feature>
<feature type="transmembrane region" description="Helical" evidence="8">
    <location>
        <begin position="419"/>
        <end position="438"/>
    </location>
</feature>
<keyword evidence="4" id="KW-0808">Transferase</keyword>
<feature type="transmembrane region" description="Helical" evidence="8">
    <location>
        <begin position="450"/>
        <end position="472"/>
    </location>
</feature>
<keyword evidence="5 8" id="KW-0812">Transmembrane</keyword>
<evidence type="ECO:0000256" key="2">
    <source>
        <dbReference type="ARBA" id="ARBA00022475"/>
    </source>
</evidence>
<dbReference type="RefSeq" id="WP_095958479.1">
    <property type="nucleotide sequence ID" value="NZ_CP022203.1"/>
</dbReference>
<comment type="subcellular location">
    <subcellularLocation>
        <location evidence="1">Cell membrane</location>
        <topology evidence="1">Multi-pass membrane protein</topology>
    </subcellularLocation>
</comment>
<keyword evidence="3" id="KW-0328">Glycosyltransferase</keyword>
<evidence type="ECO:0000256" key="8">
    <source>
        <dbReference type="SAM" id="Phobius"/>
    </source>
</evidence>
<keyword evidence="2" id="KW-1003">Cell membrane</keyword>
<evidence type="ECO:0000259" key="9">
    <source>
        <dbReference type="Pfam" id="PF13231"/>
    </source>
</evidence>
<feature type="transmembrane region" description="Helical" evidence="8">
    <location>
        <begin position="127"/>
        <end position="146"/>
    </location>
</feature>
<dbReference type="GO" id="GO:0005886">
    <property type="term" value="C:plasma membrane"/>
    <property type="evidence" value="ECO:0007669"/>
    <property type="project" value="UniProtKB-SubCell"/>
</dbReference>
<feature type="domain" description="Glycosyltransferase RgtA/B/C/D-like" evidence="9">
    <location>
        <begin position="77"/>
        <end position="238"/>
    </location>
</feature>
<dbReference type="EMBL" id="CP022203">
    <property type="protein sequence ID" value="ATB47223.1"/>
    <property type="molecule type" value="Genomic_DNA"/>
</dbReference>
<protein>
    <recommendedName>
        <fullName evidence="9">Glycosyltransferase RgtA/B/C/D-like domain-containing protein</fullName>
    </recommendedName>
</protein>
<reference evidence="10 11" key="1">
    <citation type="submission" date="2017-06" db="EMBL/GenBank/DDBJ databases">
        <title>Sequencing and comparative analysis of myxobacterial genomes.</title>
        <authorList>
            <person name="Rupp O."/>
            <person name="Goesmann A."/>
            <person name="Sogaard-Andersen L."/>
        </authorList>
    </citation>
    <scope>NUCLEOTIDE SEQUENCE [LARGE SCALE GENOMIC DNA]</scope>
    <source>
        <strain evidence="10 11">DSM 14697</strain>
    </source>
</reference>
<dbReference type="Pfam" id="PF13231">
    <property type="entry name" value="PMT_2"/>
    <property type="match status" value="1"/>
</dbReference>
<feature type="transmembrane region" description="Helical" evidence="8">
    <location>
        <begin position="197"/>
        <end position="213"/>
    </location>
</feature>
<organism evidence="10 11">
    <name type="scientific">Corallococcus macrosporus DSM 14697</name>
    <dbReference type="NCBI Taxonomy" id="1189310"/>
    <lineage>
        <taxon>Bacteria</taxon>
        <taxon>Pseudomonadati</taxon>
        <taxon>Myxococcota</taxon>
        <taxon>Myxococcia</taxon>
        <taxon>Myxococcales</taxon>
        <taxon>Cystobacterineae</taxon>
        <taxon>Myxococcaceae</taxon>
        <taxon>Corallococcus</taxon>
    </lineage>
</organism>
<evidence type="ECO:0000256" key="5">
    <source>
        <dbReference type="ARBA" id="ARBA00022692"/>
    </source>
</evidence>
<dbReference type="Proteomes" id="UP000217343">
    <property type="component" value="Chromosome"/>
</dbReference>
<dbReference type="InterPro" id="IPR038731">
    <property type="entry name" value="RgtA/B/C-like"/>
</dbReference>
<dbReference type="PANTHER" id="PTHR33908">
    <property type="entry name" value="MANNOSYLTRANSFERASE YKCB-RELATED"/>
    <property type="match status" value="1"/>
</dbReference>
<keyword evidence="11" id="KW-1185">Reference proteome</keyword>
<feature type="transmembrane region" description="Helical" evidence="8">
    <location>
        <begin position="395"/>
        <end position="413"/>
    </location>
</feature>
<dbReference type="KEGG" id="mmas:MYMAC_002831"/>
<accession>A0A250JU56</accession>
<dbReference type="GO" id="GO:0016763">
    <property type="term" value="F:pentosyltransferase activity"/>
    <property type="evidence" value="ECO:0007669"/>
    <property type="project" value="TreeGrafter"/>
</dbReference>
<dbReference type="GO" id="GO:0009103">
    <property type="term" value="P:lipopolysaccharide biosynthetic process"/>
    <property type="evidence" value="ECO:0007669"/>
    <property type="project" value="UniProtKB-ARBA"/>
</dbReference>
<name>A0A250JU56_9BACT</name>
<proteinExistence type="predicted"/>
<feature type="transmembrane region" description="Helical" evidence="8">
    <location>
        <begin position="220"/>
        <end position="239"/>
    </location>
</feature>
<feature type="transmembrane region" description="Helical" evidence="8">
    <location>
        <begin position="104"/>
        <end position="121"/>
    </location>
</feature>
<keyword evidence="7 8" id="KW-0472">Membrane</keyword>
<evidence type="ECO:0000313" key="10">
    <source>
        <dbReference type="EMBL" id="ATB47223.1"/>
    </source>
</evidence>
<dbReference type="InterPro" id="IPR050297">
    <property type="entry name" value="LipidA_mod_glycosyltrf_83"/>
</dbReference>
<keyword evidence="6 8" id="KW-1133">Transmembrane helix</keyword>